<dbReference type="NCBIfam" id="NF002298">
    <property type="entry name" value="PRK01222.1-4"/>
    <property type="match status" value="1"/>
</dbReference>
<dbReference type="GO" id="GO:0000162">
    <property type="term" value="P:L-tryptophan biosynthetic process"/>
    <property type="evidence" value="ECO:0007669"/>
    <property type="project" value="UniProtKB-UniRule"/>
</dbReference>
<proteinExistence type="inferred from homology"/>
<dbReference type="EC" id="5.3.1.24" evidence="4 10"/>
<dbReference type="Gene3D" id="3.20.20.70">
    <property type="entry name" value="Aldolase class I"/>
    <property type="match status" value="1"/>
</dbReference>
<protein>
    <recommendedName>
        <fullName evidence="5 10">N-(5'-phosphoribosyl)anthranilate isomerase</fullName>
        <shortName evidence="10">PRAI</shortName>
        <ecNumber evidence="4 10">5.3.1.24</ecNumber>
    </recommendedName>
</protein>
<dbReference type="PANTHER" id="PTHR42894">
    <property type="entry name" value="N-(5'-PHOSPHORIBOSYL)ANTHRANILATE ISOMERASE"/>
    <property type="match status" value="1"/>
</dbReference>
<dbReference type="InterPro" id="IPR011060">
    <property type="entry name" value="RibuloseP-bd_barrel"/>
</dbReference>
<evidence type="ECO:0000256" key="1">
    <source>
        <dbReference type="ARBA" id="ARBA00001164"/>
    </source>
</evidence>
<evidence type="ECO:0000313" key="13">
    <source>
        <dbReference type="Proteomes" id="UP000184603"/>
    </source>
</evidence>
<evidence type="ECO:0000256" key="5">
    <source>
        <dbReference type="ARBA" id="ARBA00022272"/>
    </source>
</evidence>
<dbReference type="SUPFAM" id="SSF51366">
    <property type="entry name" value="Ribulose-phoshate binding barrel"/>
    <property type="match status" value="1"/>
</dbReference>
<reference evidence="12 13" key="1">
    <citation type="submission" date="2016-12" db="EMBL/GenBank/DDBJ databases">
        <authorList>
            <person name="Song W.-J."/>
            <person name="Kurnit D.M."/>
        </authorList>
    </citation>
    <scope>NUCLEOTIDE SEQUENCE [LARGE SCALE GENOMIC DNA]</scope>
    <source>
        <strain evidence="12 13">DSM 18488</strain>
    </source>
</reference>
<evidence type="ECO:0000256" key="2">
    <source>
        <dbReference type="ARBA" id="ARBA00004664"/>
    </source>
</evidence>
<dbReference type="STRING" id="1121416.SAMN02745220_04105"/>
<sequence length="221" mass="24035">MHSRTRIKVCGITTVEDAKEAIRAGVDAIGFIFAEKSPRYISPEKVKEIVAQLPPFVHLVGVFVDSDPVEVQEIIDYCGLTHVQLHGSEDAEYCQKLAQAATPCRLLKAFRVGSQTMAADFTPYEDSVKGYLLDTFVQGQEGGTGKAFDWSMIESLGLKLPILLAGGISVENVAAAIKTVRPFAVDVNSGVEEEPGKKDHAKLQQFVELVRSVDRELASAV</sequence>
<evidence type="ECO:0000256" key="6">
    <source>
        <dbReference type="ARBA" id="ARBA00022605"/>
    </source>
</evidence>
<evidence type="ECO:0000256" key="3">
    <source>
        <dbReference type="ARBA" id="ARBA00007571"/>
    </source>
</evidence>
<dbReference type="UniPathway" id="UPA00035">
    <property type="reaction ID" value="UER00042"/>
</dbReference>
<dbReference type="HAMAP" id="MF_00135">
    <property type="entry name" value="PRAI"/>
    <property type="match status" value="1"/>
</dbReference>
<evidence type="ECO:0000256" key="7">
    <source>
        <dbReference type="ARBA" id="ARBA00022822"/>
    </source>
</evidence>
<dbReference type="PANTHER" id="PTHR42894:SF1">
    <property type="entry name" value="N-(5'-PHOSPHORIBOSYL)ANTHRANILATE ISOMERASE"/>
    <property type="match status" value="1"/>
</dbReference>
<dbReference type="OrthoDB" id="9796196at2"/>
<dbReference type="Pfam" id="PF00697">
    <property type="entry name" value="PRAI"/>
    <property type="match status" value="1"/>
</dbReference>
<evidence type="ECO:0000256" key="8">
    <source>
        <dbReference type="ARBA" id="ARBA00023141"/>
    </source>
</evidence>
<comment type="catalytic activity">
    <reaction evidence="1 10">
        <text>N-(5-phospho-beta-D-ribosyl)anthranilate = 1-(2-carboxyphenylamino)-1-deoxy-D-ribulose 5-phosphate</text>
        <dbReference type="Rhea" id="RHEA:21540"/>
        <dbReference type="ChEBI" id="CHEBI:18277"/>
        <dbReference type="ChEBI" id="CHEBI:58613"/>
        <dbReference type="EC" id="5.3.1.24"/>
    </reaction>
</comment>
<keyword evidence="13" id="KW-1185">Reference proteome</keyword>
<name>A0A1M7YG64_9BACT</name>
<organism evidence="12 13">
    <name type="scientific">Desulfopila aestuarii DSM 18488</name>
    <dbReference type="NCBI Taxonomy" id="1121416"/>
    <lineage>
        <taxon>Bacteria</taxon>
        <taxon>Pseudomonadati</taxon>
        <taxon>Thermodesulfobacteriota</taxon>
        <taxon>Desulfobulbia</taxon>
        <taxon>Desulfobulbales</taxon>
        <taxon>Desulfocapsaceae</taxon>
        <taxon>Desulfopila</taxon>
    </lineage>
</organism>
<dbReference type="AlphaFoldDB" id="A0A1M7YG64"/>
<evidence type="ECO:0000259" key="11">
    <source>
        <dbReference type="Pfam" id="PF00697"/>
    </source>
</evidence>
<dbReference type="InterPro" id="IPR001240">
    <property type="entry name" value="PRAI_dom"/>
</dbReference>
<dbReference type="InterPro" id="IPR013785">
    <property type="entry name" value="Aldolase_TIM"/>
</dbReference>
<dbReference type="CDD" id="cd00405">
    <property type="entry name" value="PRAI"/>
    <property type="match status" value="1"/>
</dbReference>
<evidence type="ECO:0000313" key="12">
    <source>
        <dbReference type="EMBL" id="SHO51634.1"/>
    </source>
</evidence>
<dbReference type="GO" id="GO:0004640">
    <property type="term" value="F:phosphoribosylanthranilate isomerase activity"/>
    <property type="evidence" value="ECO:0007669"/>
    <property type="project" value="UniProtKB-UniRule"/>
</dbReference>
<keyword evidence="8 10" id="KW-0057">Aromatic amino acid biosynthesis</keyword>
<keyword evidence="9 10" id="KW-0413">Isomerase</keyword>
<dbReference type="Proteomes" id="UP000184603">
    <property type="component" value="Unassembled WGS sequence"/>
</dbReference>
<evidence type="ECO:0000256" key="10">
    <source>
        <dbReference type="HAMAP-Rule" id="MF_00135"/>
    </source>
</evidence>
<comment type="pathway">
    <text evidence="2 10">Amino-acid biosynthesis; L-tryptophan biosynthesis; L-tryptophan from chorismate: step 3/5.</text>
</comment>
<comment type="similarity">
    <text evidence="3 10">Belongs to the TrpF family.</text>
</comment>
<evidence type="ECO:0000256" key="9">
    <source>
        <dbReference type="ARBA" id="ARBA00023235"/>
    </source>
</evidence>
<evidence type="ECO:0000256" key="4">
    <source>
        <dbReference type="ARBA" id="ARBA00012572"/>
    </source>
</evidence>
<keyword evidence="6 10" id="KW-0028">Amino-acid biosynthesis</keyword>
<dbReference type="EMBL" id="FRFE01000027">
    <property type="protein sequence ID" value="SHO51634.1"/>
    <property type="molecule type" value="Genomic_DNA"/>
</dbReference>
<keyword evidence="7 10" id="KW-0822">Tryptophan biosynthesis</keyword>
<dbReference type="FunFam" id="3.20.20.70:FF:000075">
    <property type="entry name" value="Tryptophan biosynthesis protein TRP1"/>
    <property type="match status" value="1"/>
</dbReference>
<feature type="domain" description="N-(5'phosphoribosyl) anthranilate isomerase (PRAI)" evidence="11">
    <location>
        <begin position="8"/>
        <end position="208"/>
    </location>
</feature>
<accession>A0A1M7YG64</accession>
<gene>
    <name evidence="10" type="primary">trpF</name>
    <name evidence="12" type="ORF">SAMN02745220_04105</name>
</gene>
<dbReference type="InterPro" id="IPR044643">
    <property type="entry name" value="TrpF_fam"/>
</dbReference>